<evidence type="ECO:0000256" key="6">
    <source>
        <dbReference type="ARBA" id="ARBA00022777"/>
    </source>
</evidence>
<evidence type="ECO:0000256" key="1">
    <source>
        <dbReference type="ARBA" id="ARBA00000085"/>
    </source>
</evidence>
<dbReference type="GO" id="GO:0006355">
    <property type="term" value="P:regulation of DNA-templated transcription"/>
    <property type="evidence" value="ECO:0000318"/>
    <property type="project" value="GO_Central"/>
</dbReference>
<dbReference type="GO" id="GO:0005524">
    <property type="term" value="F:ATP binding"/>
    <property type="evidence" value="ECO:0007669"/>
    <property type="project" value="UniProtKB-KW"/>
</dbReference>
<evidence type="ECO:0000256" key="7">
    <source>
        <dbReference type="ARBA" id="ARBA00022840"/>
    </source>
</evidence>
<keyword evidence="4" id="KW-0808">Transferase</keyword>
<dbReference type="Pfam" id="PF00072">
    <property type="entry name" value="Response_reg"/>
    <property type="match status" value="1"/>
</dbReference>
<dbReference type="InterPro" id="IPR011006">
    <property type="entry name" value="CheY-like_superfamily"/>
</dbReference>
<dbReference type="Gene3D" id="3.30.450.40">
    <property type="match status" value="1"/>
</dbReference>
<dbReference type="AlphaFoldDB" id="Q6ZES1"/>
<geneLocation type="plasmid" evidence="14 15">
    <name>pSYSM</name>
</geneLocation>
<dbReference type="GO" id="GO:0005829">
    <property type="term" value="C:cytosol"/>
    <property type="evidence" value="ECO:0000318"/>
    <property type="project" value="GO_Central"/>
</dbReference>
<evidence type="ECO:0000313" key="14">
    <source>
        <dbReference type="EMBL" id="BAD01829.1"/>
    </source>
</evidence>
<dbReference type="PANTHER" id="PTHR48111:SF1">
    <property type="entry name" value="TWO-COMPONENT RESPONSE REGULATOR ORR33"/>
    <property type="match status" value="1"/>
</dbReference>
<dbReference type="Gene3D" id="3.40.50.2300">
    <property type="match status" value="1"/>
</dbReference>
<dbReference type="SUPFAM" id="SSF55781">
    <property type="entry name" value="GAF domain-like"/>
    <property type="match status" value="1"/>
</dbReference>
<dbReference type="PROSITE" id="PS50110">
    <property type="entry name" value="RESPONSE_REGULATORY"/>
    <property type="match status" value="1"/>
</dbReference>
<evidence type="ECO:0000256" key="4">
    <source>
        <dbReference type="ARBA" id="ARBA00022679"/>
    </source>
</evidence>
<keyword evidence="9" id="KW-0805">Transcription regulation</keyword>
<dbReference type="GO" id="GO:0004673">
    <property type="term" value="F:protein histidine kinase activity"/>
    <property type="evidence" value="ECO:0007669"/>
    <property type="project" value="UniProtKB-EC"/>
</dbReference>
<evidence type="ECO:0000256" key="2">
    <source>
        <dbReference type="ARBA" id="ARBA00012438"/>
    </source>
</evidence>
<feature type="modified residue" description="4-aspartylphosphate" evidence="12">
    <location>
        <position position="64"/>
    </location>
</feature>
<dbReference type="Proteomes" id="UP000001425">
    <property type="component" value="Plasmid pSYSM"/>
</dbReference>
<dbReference type="GO" id="GO:0000156">
    <property type="term" value="F:phosphorelay response regulator activity"/>
    <property type="evidence" value="ECO:0000318"/>
    <property type="project" value="GO_Central"/>
</dbReference>
<dbReference type="FunFam" id="3.40.50.2300:FF:000121">
    <property type="entry name" value="Sensor histidine kinase RcsC"/>
    <property type="match status" value="1"/>
</dbReference>
<dbReference type="SUPFAM" id="SSF52172">
    <property type="entry name" value="CheY-like"/>
    <property type="match status" value="1"/>
</dbReference>
<dbReference type="KEGG" id="syn:sll5059"/>
<dbReference type="InterPro" id="IPR001789">
    <property type="entry name" value="Sig_transdc_resp-reg_receiver"/>
</dbReference>
<dbReference type="InterPro" id="IPR029016">
    <property type="entry name" value="GAF-like_dom_sf"/>
</dbReference>
<keyword evidence="10" id="KW-0238">DNA-binding</keyword>
<proteinExistence type="predicted"/>
<keyword evidence="14" id="KW-0614">Plasmid</keyword>
<dbReference type="PANTHER" id="PTHR48111">
    <property type="entry name" value="REGULATOR OF RPOS"/>
    <property type="match status" value="1"/>
</dbReference>
<keyword evidence="7" id="KW-0067">ATP-binding</keyword>
<protein>
    <recommendedName>
        <fullName evidence="2">histidine kinase</fullName>
        <ecNumber evidence="2">2.7.13.3</ecNumber>
    </recommendedName>
</protein>
<dbReference type="GO" id="GO:0032993">
    <property type="term" value="C:protein-DNA complex"/>
    <property type="evidence" value="ECO:0000318"/>
    <property type="project" value="GO_Central"/>
</dbReference>
<dbReference type="EnsemblBacteria" id="BAD01829">
    <property type="protein sequence ID" value="BAD01829"/>
    <property type="gene ID" value="BAD01829"/>
</dbReference>
<dbReference type="InterPro" id="IPR039420">
    <property type="entry name" value="WalR-like"/>
</dbReference>
<evidence type="ECO:0000256" key="11">
    <source>
        <dbReference type="ARBA" id="ARBA00023163"/>
    </source>
</evidence>
<evidence type="ECO:0000256" key="8">
    <source>
        <dbReference type="ARBA" id="ARBA00023012"/>
    </source>
</evidence>
<keyword evidence="5" id="KW-0547">Nucleotide-binding</keyword>
<keyword evidence="3 12" id="KW-0597">Phosphoprotein</keyword>
<dbReference type="InParanoid" id="Q6ZES1"/>
<dbReference type="EMBL" id="AP004310">
    <property type="protein sequence ID" value="BAD01829.1"/>
    <property type="molecule type" value="Genomic_DNA"/>
</dbReference>
<accession>Q6ZES1</accession>
<keyword evidence="6" id="KW-0418">Kinase</keyword>
<evidence type="ECO:0000256" key="12">
    <source>
        <dbReference type="PROSITE-ProRule" id="PRU00169"/>
    </source>
</evidence>
<gene>
    <name evidence="14" type="ordered locus">sll5059</name>
</gene>
<dbReference type="EC" id="2.7.13.3" evidence="2"/>
<comment type="catalytic activity">
    <reaction evidence="1">
        <text>ATP + protein L-histidine = ADP + protein N-phospho-L-histidine.</text>
        <dbReference type="EC" id="2.7.13.3"/>
    </reaction>
</comment>
<keyword evidence="15" id="KW-1185">Reference proteome</keyword>
<evidence type="ECO:0000256" key="3">
    <source>
        <dbReference type="ARBA" id="ARBA00022553"/>
    </source>
</evidence>
<evidence type="ECO:0000313" key="15">
    <source>
        <dbReference type="Proteomes" id="UP000001425"/>
    </source>
</evidence>
<name>Q6ZES1_SYNY3</name>
<sequence length="302" mass="33416">MTETSPTVDEQRSPLILVTDDDNSLRSLLVMALRADGYVIEEAVNGQECLAKYQRLQPDLVILDAMMPEMDGFTCCQQLRQFPQSLNIPILMITFLDDRESIEQAFTAGATDYITKPIHWSVLKQRVRYLLSASQSLKQGAIQQQQLDRQLIWQEDWSELLAQLAAVKSLTTDLVSGLEPLREGLGIDRFVVYGADLTPQLESVAANSPSALNYSLLDLGLNQLLPSGEILAIADIPQSSLSPASKTKLKDLQTTALLLIPIGSSSKPLGWLGLYRQFTGEWDSFVQGRCQDLANLFALVMG</sequence>
<organism evidence="14 15">
    <name type="scientific">Synechocystis sp. (strain ATCC 27184 / PCC 6803 / Kazusa)</name>
    <dbReference type="NCBI Taxonomy" id="1111708"/>
    <lineage>
        <taxon>Bacteria</taxon>
        <taxon>Bacillati</taxon>
        <taxon>Cyanobacteriota</taxon>
        <taxon>Cyanophyceae</taxon>
        <taxon>Synechococcales</taxon>
        <taxon>Merismopediaceae</taxon>
        <taxon>Synechocystis</taxon>
    </lineage>
</organism>
<evidence type="ECO:0000256" key="9">
    <source>
        <dbReference type="ARBA" id="ARBA00023015"/>
    </source>
</evidence>
<dbReference type="GO" id="GO:0000976">
    <property type="term" value="F:transcription cis-regulatory region binding"/>
    <property type="evidence" value="ECO:0000318"/>
    <property type="project" value="GO_Central"/>
</dbReference>
<dbReference type="SMART" id="SM00448">
    <property type="entry name" value="REC"/>
    <property type="match status" value="1"/>
</dbReference>
<evidence type="ECO:0000256" key="10">
    <source>
        <dbReference type="ARBA" id="ARBA00023125"/>
    </source>
</evidence>
<reference evidence="14 15" key="1">
    <citation type="journal article" date="2003" name="DNA Res.">
        <title>Structural analysis of four large plasmids harboring in a unicellular cyanobacterium, Synechocystis sp. PCC 6803.</title>
        <authorList>
            <person name="Kaneko T."/>
            <person name="Nakamura Y."/>
            <person name="Sasamoto S."/>
            <person name="Watanabe A."/>
            <person name="Kohara M."/>
            <person name="Matsumoto M."/>
            <person name="Shimpo S."/>
            <person name="Yamada M."/>
            <person name="Tabata S."/>
        </authorList>
    </citation>
    <scope>NUCLEOTIDE SEQUENCE [LARGE SCALE GENOMIC DNA]</scope>
    <source>
        <strain evidence="15">ATCC 27184 / PCC 6803 / Kazusa</strain>
    </source>
</reference>
<dbReference type="PhylomeDB" id="Q6ZES1"/>
<evidence type="ECO:0000259" key="13">
    <source>
        <dbReference type="PROSITE" id="PS50110"/>
    </source>
</evidence>
<feature type="domain" description="Response regulatory" evidence="13">
    <location>
        <begin position="15"/>
        <end position="131"/>
    </location>
</feature>
<keyword evidence="11" id="KW-0804">Transcription</keyword>
<keyword evidence="8" id="KW-0902">Two-component regulatory system</keyword>
<evidence type="ECO:0000256" key="5">
    <source>
        <dbReference type="ARBA" id="ARBA00022741"/>
    </source>
</evidence>